<protein>
    <recommendedName>
        <fullName evidence="4">BTB/POZ fold protein</fullName>
    </recommendedName>
</protein>
<proteinExistence type="predicted"/>
<feature type="region of interest" description="Disordered" evidence="1">
    <location>
        <begin position="34"/>
        <end position="122"/>
    </location>
</feature>
<sequence>MDGKVKWESVDEGTFICFWQYAYTGNYDEPTVADADAEERTTVLGNVKSPMDLKEEGVKEPDEPTEPAEPAEHEHESEPEPELAEPEPAASEPAEIGEEPETVAAEPVPAEPTSEPAVEVNDHWDDFMSTMEKKHKKKKRKSKFMEEPPLSKQEQLWAKLVALRRTSGSPEASHLSEDTEARAASETKVQLLCHAKVYVFADCYGVVPLMTLSFNKLHESLVNLNFHAESLAGFVALMQYCYETPVPDDLKNLVVLFAVCKVERLRNNKQFEDILEAHAQMGTDMFWAVLDRLE</sequence>
<gene>
    <name evidence="2" type="ORF">MGU_09508</name>
</gene>
<dbReference type="Proteomes" id="UP000031192">
    <property type="component" value="Unassembled WGS sequence"/>
</dbReference>
<keyword evidence="3" id="KW-1185">Reference proteome</keyword>
<feature type="compositionally biased region" description="Low complexity" evidence="1">
    <location>
        <begin position="102"/>
        <end position="119"/>
    </location>
</feature>
<evidence type="ECO:0008006" key="4">
    <source>
        <dbReference type="Google" id="ProtNLM"/>
    </source>
</evidence>
<dbReference type="EMBL" id="AZNH01000064">
    <property type="protein sequence ID" value="KID83227.1"/>
    <property type="molecule type" value="Genomic_DNA"/>
</dbReference>
<name>A0A0B4GU39_METGA</name>
<feature type="compositionally biased region" description="Basic and acidic residues" evidence="1">
    <location>
        <begin position="51"/>
        <end position="62"/>
    </location>
</feature>
<dbReference type="HOGENOM" id="CLU_056399_2_1_1"/>
<evidence type="ECO:0000313" key="2">
    <source>
        <dbReference type="EMBL" id="KID83227.1"/>
    </source>
</evidence>
<evidence type="ECO:0000256" key="1">
    <source>
        <dbReference type="SAM" id="MobiDB-lite"/>
    </source>
</evidence>
<organism evidence="2 3">
    <name type="scientific">Metarhizium guizhouense (strain ARSEF 977)</name>
    <dbReference type="NCBI Taxonomy" id="1276136"/>
    <lineage>
        <taxon>Eukaryota</taxon>
        <taxon>Fungi</taxon>
        <taxon>Dikarya</taxon>
        <taxon>Ascomycota</taxon>
        <taxon>Pezizomycotina</taxon>
        <taxon>Sordariomycetes</taxon>
        <taxon>Hypocreomycetidae</taxon>
        <taxon>Hypocreales</taxon>
        <taxon>Clavicipitaceae</taxon>
        <taxon>Metarhizium</taxon>
    </lineage>
</organism>
<evidence type="ECO:0000313" key="3">
    <source>
        <dbReference type="Proteomes" id="UP000031192"/>
    </source>
</evidence>
<dbReference type="AlphaFoldDB" id="A0A0B4GU39"/>
<reference evidence="2 3" key="1">
    <citation type="journal article" date="2014" name="Proc. Natl. Acad. Sci. U.S.A.">
        <title>Trajectory and genomic determinants of fungal-pathogen speciation and host adaptation.</title>
        <authorList>
            <person name="Hu X."/>
            <person name="Xiao G."/>
            <person name="Zheng P."/>
            <person name="Shang Y."/>
            <person name="Su Y."/>
            <person name="Zhang X."/>
            <person name="Liu X."/>
            <person name="Zhan S."/>
            <person name="St Leger R.J."/>
            <person name="Wang C."/>
        </authorList>
    </citation>
    <scope>NUCLEOTIDE SEQUENCE [LARGE SCALE GENOMIC DNA]</scope>
    <source>
        <strain evidence="2 3">ARSEF 977</strain>
    </source>
</reference>
<comment type="caution">
    <text evidence="2">The sequence shown here is derived from an EMBL/GenBank/DDBJ whole genome shotgun (WGS) entry which is preliminary data.</text>
</comment>
<accession>A0A0B4GU39</accession>